<protein>
    <submittedName>
        <fullName evidence="5">Acyltransferase</fullName>
    </submittedName>
</protein>
<reference evidence="5" key="1">
    <citation type="submission" date="2019-02" db="EMBL/GenBank/DDBJ databases">
        <authorList>
            <person name="Li S.-H."/>
        </authorList>
    </citation>
    <scope>NUCLEOTIDE SEQUENCE</scope>
    <source>
        <strain evidence="5">IMCC11814</strain>
    </source>
</reference>
<dbReference type="CDD" id="cd07988">
    <property type="entry name" value="LPLAT_ABO13168-like"/>
    <property type="match status" value="1"/>
</dbReference>
<dbReference type="PANTHER" id="PTHR10434:SF9">
    <property type="entry name" value="PHOSPHOLIPID_GLYCEROL ACYLTRANSFERASE DOMAIN-CONTAINING PROTEIN"/>
    <property type="match status" value="1"/>
</dbReference>
<organism evidence="5 6">
    <name type="scientific">Candidatus Marimicrobium litorale</name>
    <dbReference type="NCBI Taxonomy" id="2518991"/>
    <lineage>
        <taxon>Bacteria</taxon>
        <taxon>Pseudomonadati</taxon>
        <taxon>Pseudomonadota</taxon>
        <taxon>Gammaproteobacteria</taxon>
        <taxon>Cellvibrionales</taxon>
        <taxon>Halieaceae</taxon>
        <taxon>Marimicrobium</taxon>
    </lineage>
</organism>
<evidence type="ECO:0000256" key="1">
    <source>
        <dbReference type="ARBA" id="ARBA00005189"/>
    </source>
</evidence>
<evidence type="ECO:0000256" key="2">
    <source>
        <dbReference type="ARBA" id="ARBA00022679"/>
    </source>
</evidence>
<accession>A0ABT3T3E0</accession>
<evidence type="ECO:0000259" key="4">
    <source>
        <dbReference type="SMART" id="SM00563"/>
    </source>
</evidence>
<dbReference type="RefSeq" id="WP_279248523.1">
    <property type="nucleotide sequence ID" value="NZ_SHNO01000001.1"/>
</dbReference>
<dbReference type="PANTHER" id="PTHR10434">
    <property type="entry name" value="1-ACYL-SN-GLYCEROL-3-PHOSPHATE ACYLTRANSFERASE"/>
    <property type="match status" value="1"/>
</dbReference>
<dbReference type="EMBL" id="SHNO01000001">
    <property type="protein sequence ID" value="MCX2976782.1"/>
    <property type="molecule type" value="Genomic_DNA"/>
</dbReference>
<evidence type="ECO:0000313" key="6">
    <source>
        <dbReference type="Proteomes" id="UP001143304"/>
    </source>
</evidence>
<dbReference type="SMART" id="SM00563">
    <property type="entry name" value="PlsC"/>
    <property type="match status" value="1"/>
</dbReference>
<gene>
    <name evidence="5" type="ORF">EYC82_05385</name>
</gene>
<keyword evidence="2" id="KW-0808">Transferase</keyword>
<dbReference type="Pfam" id="PF01553">
    <property type="entry name" value="Acyltransferase"/>
    <property type="match status" value="1"/>
</dbReference>
<proteinExistence type="predicted"/>
<sequence length="190" mass="21739">MKKHVARWLLGLFGWDIIGDRPDHARYVLIAAPHTSNWDFPLMLLFAAAFDIRVSWMAKHGLFRPPFGAVMRALGGISVRRHEQNNLVSQLAEQFEQQKQLVLVVPTEGTREWSDHWKSGFYRIALAAKVPIVPSFLDFKRRQGGFGPALLPSGDVEADMTYFRGFYHGMQGKFPEKFGPIRLQEEDDRA</sequence>
<dbReference type="SUPFAM" id="SSF69593">
    <property type="entry name" value="Glycerol-3-phosphate (1)-acyltransferase"/>
    <property type="match status" value="1"/>
</dbReference>
<keyword evidence="3 5" id="KW-0012">Acyltransferase</keyword>
<evidence type="ECO:0000256" key="3">
    <source>
        <dbReference type="ARBA" id="ARBA00023315"/>
    </source>
</evidence>
<dbReference type="Proteomes" id="UP001143304">
    <property type="component" value="Unassembled WGS sequence"/>
</dbReference>
<keyword evidence="6" id="KW-1185">Reference proteome</keyword>
<comment type="pathway">
    <text evidence="1">Lipid metabolism.</text>
</comment>
<name>A0ABT3T3E0_9GAMM</name>
<comment type="caution">
    <text evidence="5">The sequence shown here is derived from an EMBL/GenBank/DDBJ whole genome shotgun (WGS) entry which is preliminary data.</text>
</comment>
<evidence type="ECO:0000313" key="5">
    <source>
        <dbReference type="EMBL" id="MCX2976782.1"/>
    </source>
</evidence>
<feature type="domain" description="Phospholipid/glycerol acyltransferase" evidence="4">
    <location>
        <begin position="28"/>
        <end position="140"/>
    </location>
</feature>
<dbReference type="GO" id="GO:0016746">
    <property type="term" value="F:acyltransferase activity"/>
    <property type="evidence" value="ECO:0007669"/>
    <property type="project" value="UniProtKB-KW"/>
</dbReference>
<dbReference type="InterPro" id="IPR002123">
    <property type="entry name" value="Plipid/glycerol_acylTrfase"/>
</dbReference>